<evidence type="ECO:0000256" key="1">
    <source>
        <dbReference type="SAM" id="MobiDB-lite"/>
    </source>
</evidence>
<organism evidence="2 3">
    <name type="scientific">Protopolystoma xenopodis</name>
    <dbReference type="NCBI Taxonomy" id="117903"/>
    <lineage>
        <taxon>Eukaryota</taxon>
        <taxon>Metazoa</taxon>
        <taxon>Spiralia</taxon>
        <taxon>Lophotrochozoa</taxon>
        <taxon>Platyhelminthes</taxon>
        <taxon>Monogenea</taxon>
        <taxon>Polyopisthocotylea</taxon>
        <taxon>Polystomatidea</taxon>
        <taxon>Polystomatidae</taxon>
        <taxon>Protopolystoma</taxon>
    </lineage>
</organism>
<feature type="region of interest" description="Disordered" evidence="1">
    <location>
        <begin position="1"/>
        <end position="41"/>
    </location>
</feature>
<proteinExistence type="predicted"/>
<evidence type="ECO:0000313" key="2">
    <source>
        <dbReference type="EMBL" id="VEL07570.1"/>
    </source>
</evidence>
<keyword evidence="3" id="KW-1185">Reference proteome</keyword>
<dbReference type="Proteomes" id="UP000784294">
    <property type="component" value="Unassembled WGS sequence"/>
</dbReference>
<reference evidence="2" key="1">
    <citation type="submission" date="2018-11" db="EMBL/GenBank/DDBJ databases">
        <authorList>
            <consortium name="Pathogen Informatics"/>
        </authorList>
    </citation>
    <scope>NUCLEOTIDE SEQUENCE</scope>
</reference>
<sequence>MAPTGRLEQNGKKDGKLAPIANQASEIPGTESRLANGTSQTSLRLELERSCSHVQIGSNKVKEGYHTNGAIGREPLGLEIQECYDCGLRVCSDCIASLPLSIDADTEVSLSSLTESP</sequence>
<dbReference type="EMBL" id="CAAALY010002002">
    <property type="protein sequence ID" value="VEL07570.1"/>
    <property type="molecule type" value="Genomic_DNA"/>
</dbReference>
<comment type="caution">
    <text evidence="2">The sequence shown here is derived from an EMBL/GenBank/DDBJ whole genome shotgun (WGS) entry which is preliminary data.</text>
</comment>
<accession>A0A3S5A5H8</accession>
<gene>
    <name evidence="2" type="ORF">PXEA_LOCUS1010</name>
</gene>
<protein>
    <submittedName>
        <fullName evidence="2">Uncharacterized protein</fullName>
    </submittedName>
</protein>
<dbReference type="AlphaFoldDB" id="A0A3S5A5H8"/>
<evidence type="ECO:0000313" key="3">
    <source>
        <dbReference type="Proteomes" id="UP000784294"/>
    </source>
</evidence>
<name>A0A3S5A5H8_9PLAT</name>